<dbReference type="Proteomes" id="UP000024559">
    <property type="component" value="Chromosome"/>
</dbReference>
<dbReference type="EMBL" id="AZJT01000053">
    <property type="protein sequence ID" value="ETW89190.1"/>
    <property type="molecule type" value="Genomic_DNA"/>
</dbReference>
<accession>A0A0E2Q0L8</accession>
<dbReference type="HOGENOM" id="CLU_2439618_0_0_9"/>
<organism evidence="1 2">
    <name type="scientific">Streptococcus thermophilus M17PTZA496</name>
    <dbReference type="NCBI Taxonomy" id="1433289"/>
    <lineage>
        <taxon>Bacteria</taxon>
        <taxon>Bacillati</taxon>
        <taxon>Bacillota</taxon>
        <taxon>Bacilli</taxon>
        <taxon>Lactobacillales</taxon>
        <taxon>Streptococcaceae</taxon>
        <taxon>Streptococcus</taxon>
    </lineage>
</organism>
<proteinExistence type="predicted"/>
<gene>
    <name evidence="1" type="ORF">X841_06380</name>
</gene>
<reference evidence="2" key="1">
    <citation type="submission" date="2013-12" db="EMBL/GenBank/DDBJ databases">
        <title>Genome sequences of Streptococcus thermophilus strains MTH17CL396 and M17PTZA496 isolated from Fontina cheese in Valle d'Aosta region (Italy).</title>
        <authorList>
            <person name="Treu L."/>
            <person name="Giacomini A."/>
            <person name="Corich V."/>
            <person name="Vendramin V."/>
            <person name="Bovo B."/>
        </authorList>
    </citation>
    <scope>NUCLEOTIDE SEQUENCE [LARGE SCALE GENOMIC DNA]</scope>
    <source>
        <strain evidence="2">M17PTZA496</strain>
    </source>
</reference>
<dbReference type="PATRIC" id="fig|1433289.7.peg.1312"/>
<dbReference type="AlphaFoldDB" id="A0A0E2Q0L8"/>
<comment type="caution">
    <text evidence="1">The sequence shown here is derived from an EMBL/GenBank/DDBJ whole genome shotgun (WGS) entry which is preliminary data.</text>
</comment>
<sequence length="90" mass="10391">MNQSSMREYTDMHLIKHVINCYEILSLSSNDGKWVVAVGTDLTTPTPKVVEVPARPVEPKTPEKLTVVWHKNYVIERVSFFTTYTTDSRY</sequence>
<protein>
    <submittedName>
        <fullName evidence="1">Uncharacterized protein</fullName>
    </submittedName>
</protein>
<name>A0A0E2Q0L8_STRTR</name>
<evidence type="ECO:0000313" key="2">
    <source>
        <dbReference type="Proteomes" id="UP000024559"/>
    </source>
</evidence>
<evidence type="ECO:0000313" key="1">
    <source>
        <dbReference type="EMBL" id="ETW89190.1"/>
    </source>
</evidence>